<protein>
    <submittedName>
        <fullName evidence="1">Uncharacterized protein</fullName>
    </submittedName>
</protein>
<accession>A0A5N6Y3Q1</accession>
<dbReference type="AlphaFoldDB" id="A0A5N6Y3Q1"/>
<dbReference type="EMBL" id="ML737153">
    <property type="protein sequence ID" value="KAE8339808.1"/>
    <property type="molecule type" value="Genomic_DNA"/>
</dbReference>
<sequence length="52" mass="5903">MTTYDGICHYPRWEIVALSFCRHSHTATANAARHSRNRIPFNSKSAPLCCPI</sequence>
<proteinExistence type="predicted"/>
<reference evidence="1" key="1">
    <citation type="submission" date="2019-04" db="EMBL/GenBank/DDBJ databases">
        <title>Friends and foes A comparative genomics study of 23 Aspergillus species from section Flavi.</title>
        <authorList>
            <consortium name="DOE Joint Genome Institute"/>
            <person name="Kjaerbolling I."/>
            <person name="Vesth T."/>
            <person name="Frisvad J.C."/>
            <person name="Nybo J.L."/>
            <person name="Theobald S."/>
            <person name="Kildgaard S."/>
            <person name="Isbrandt T."/>
            <person name="Kuo A."/>
            <person name="Sato A."/>
            <person name="Lyhne E.K."/>
            <person name="Kogle M.E."/>
            <person name="Wiebenga A."/>
            <person name="Kun R.S."/>
            <person name="Lubbers R.J."/>
            <person name="Makela M.R."/>
            <person name="Barry K."/>
            <person name="Chovatia M."/>
            <person name="Clum A."/>
            <person name="Daum C."/>
            <person name="Haridas S."/>
            <person name="He G."/>
            <person name="LaButti K."/>
            <person name="Lipzen A."/>
            <person name="Mondo S."/>
            <person name="Riley R."/>
            <person name="Salamov A."/>
            <person name="Simmons B.A."/>
            <person name="Magnuson J.K."/>
            <person name="Henrissat B."/>
            <person name="Mortensen U.H."/>
            <person name="Larsen T.O."/>
            <person name="Devries R.P."/>
            <person name="Grigoriev I.V."/>
            <person name="Machida M."/>
            <person name="Baker S.E."/>
            <person name="Andersen M.R."/>
        </authorList>
    </citation>
    <scope>NUCLEOTIDE SEQUENCE</scope>
    <source>
        <strain evidence="1">CBS 117612</strain>
    </source>
</reference>
<name>A0A5N6Y3Q1_9EURO</name>
<evidence type="ECO:0000313" key="1">
    <source>
        <dbReference type="EMBL" id="KAE8339808.1"/>
    </source>
</evidence>
<dbReference type="Proteomes" id="UP000325558">
    <property type="component" value="Unassembled WGS sequence"/>
</dbReference>
<feature type="non-terminal residue" evidence="1">
    <location>
        <position position="52"/>
    </location>
</feature>
<organism evidence="1">
    <name type="scientific">Aspergillus arachidicola</name>
    <dbReference type="NCBI Taxonomy" id="656916"/>
    <lineage>
        <taxon>Eukaryota</taxon>
        <taxon>Fungi</taxon>
        <taxon>Dikarya</taxon>
        <taxon>Ascomycota</taxon>
        <taxon>Pezizomycotina</taxon>
        <taxon>Eurotiomycetes</taxon>
        <taxon>Eurotiomycetidae</taxon>
        <taxon>Eurotiales</taxon>
        <taxon>Aspergillaceae</taxon>
        <taxon>Aspergillus</taxon>
        <taxon>Aspergillus subgen. Circumdati</taxon>
    </lineage>
</organism>
<gene>
    <name evidence="1" type="ORF">BDV24DRAFT_134974</name>
</gene>